<feature type="transmembrane region" description="Helical" evidence="1">
    <location>
        <begin position="24"/>
        <end position="46"/>
    </location>
</feature>
<keyword evidence="3" id="KW-1185">Reference proteome</keyword>
<accession>A0A6A5W189</accession>
<protein>
    <submittedName>
        <fullName evidence="2">Uncharacterized protein</fullName>
    </submittedName>
</protein>
<reference evidence="2" key="1">
    <citation type="journal article" date="2020" name="Stud. Mycol.">
        <title>101 Dothideomycetes genomes: a test case for predicting lifestyles and emergence of pathogens.</title>
        <authorList>
            <person name="Haridas S."/>
            <person name="Albert R."/>
            <person name="Binder M."/>
            <person name="Bloem J."/>
            <person name="Labutti K."/>
            <person name="Salamov A."/>
            <person name="Andreopoulos B."/>
            <person name="Baker S."/>
            <person name="Barry K."/>
            <person name="Bills G."/>
            <person name="Bluhm B."/>
            <person name="Cannon C."/>
            <person name="Castanera R."/>
            <person name="Culley D."/>
            <person name="Daum C."/>
            <person name="Ezra D."/>
            <person name="Gonzalez J."/>
            <person name="Henrissat B."/>
            <person name="Kuo A."/>
            <person name="Liang C."/>
            <person name="Lipzen A."/>
            <person name="Lutzoni F."/>
            <person name="Magnuson J."/>
            <person name="Mondo S."/>
            <person name="Nolan M."/>
            <person name="Ohm R."/>
            <person name="Pangilinan J."/>
            <person name="Park H.-J."/>
            <person name="Ramirez L."/>
            <person name="Alfaro M."/>
            <person name="Sun H."/>
            <person name="Tritt A."/>
            <person name="Yoshinaga Y."/>
            <person name="Zwiers L.-H."/>
            <person name="Turgeon B."/>
            <person name="Goodwin S."/>
            <person name="Spatafora J."/>
            <person name="Crous P."/>
            <person name="Grigoriev I."/>
        </authorList>
    </citation>
    <scope>NUCLEOTIDE SEQUENCE</scope>
    <source>
        <strain evidence="2">CBS 123094</strain>
    </source>
</reference>
<evidence type="ECO:0000256" key="1">
    <source>
        <dbReference type="SAM" id="Phobius"/>
    </source>
</evidence>
<dbReference type="EMBL" id="ML977646">
    <property type="protein sequence ID" value="KAF1995044.1"/>
    <property type="molecule type" value="Genomic_DNA"/>
</dbReference>
<dbReference type="Proteomes" id="UP000799779">
    <property type="component" value="Unassembled WGS sequence"/>
</dbReference>
<evidence type="ECO:0000313" key="3">
    <source>
        <dbReference type="Proteomes" id="UP000799779"/>
    </source>
</evidence>
<keyword evidence="1" id="KW-0472">Membrane</keyword>
<keyword evidence="1" id="KW-1133">Transmembrane helix</keyword>
<name>A0A6A5W189_9PLEO</name>
<proteinExistence type="predicted"/>
<dbReference type="AlphaFoldDB" id="A0A6A5W189"/>
<sequence length="91" mass="10090">MDINEDESVVIECLGLSRSGRGGWMVVTLVSYPILSYVMAFPILSYPMLSESQYQRTPTTISLPGLCIPIYDCRIWHGGVWRGMAGVCVCV</sequence>
<keyword evidence="1" id="KW-0812">Transmembrane</keyword>
<evidence type="ECO:0000313" key="2">
    <source>
        <dbReference type="EMBL" id="KAF1995044.1"/>
    </source>
</evidence>
<gene>
    <name evidence="2" type="ORF">P154DRAFT_359013</name>
</gene>
<organism evidence="2 3">
    <name type="scientific">Amniculicola lignicola CBS 123094</name>
    <dbReference type="NCBI Taxonomy" id="1392246"/>
    <lineage>
        <taxon>Eukaryota</taxon>
        <taxon>Fungi</taxon>
        <taxon>Dikarya</taxon>
        <taxon>Ascomycota</taxon>
        <taxon>Pezizomycotina</taxon>
        <taxon>Dothideomycetes</taxon>
        <taxon>Pleosporomycetidae</taxon>
        <taxon>Pleosporales</taxon>
        <taxon>Amniculicolaceae</taxon>
        <taxon>Amniculicola</taxon>
    </lineage>
</organism>